<sequence length="170" mass="18904">MHATDPATPYLSLWAPLPDCSVDDVNAAFYTDRTLVKHLAMRRTLWAVRPEDLPSIQSAASDRVAANEGRTLIADVEGAGWRPMDRPHRDQVFDRYGNADPTVWINGRVVGAWHQDTDGRVQLVLLEDVGRRAQRKLLARADELTAWLGDVRVKPRFPSPASKGASTATH</sequence>
<dbReference type="PANTHER" id="PTHR38479">
    <property type="entry name" value="LMO0824 PROTEIN"/>
    <property type="match status" value="1"/>
</dbReference>
<dbReference type="InterPro" id="IPR009351">
    <property type="entry name" value="AlkZ-like"/>
</dbReference>
<reference evidence="1 2" key="1">
    <citation type="submission" date="2021-08" db="EMBL/GenBank/DDBJ databases">
        <title>Draft genome sequence of Mycolicibacterium sp. NGTWS1702 strain.</title>
        <authorList>
            <person name="Matsumoto M."/>
            <person name="Tang B.C.C."/>
            <person name="Machida Y."/>
            <person name="Matoyama H."/>
            <person name="Kishihara T."/>
            <person name="Sato S."/>
            <person name="Kondo I."/>
            <person name="Sano M."/>
            <person name="Kato G."/>
        </authorList>
    </citation>
    <scope>NUCLEOTIDE SEQUENCE [LARGE SCALE GENOMIC DNA]</scope>
    <source>
        <strain evidence="1 2">NGTWSNA01</strain>
    </source>
</reference>
<proteinExistence type="predicted"/>
<dbReference type="Pfam" id="PF06224">
    <property type="entry name" value="AlkZ-like"/>
    <property type="match status" value="2"/>
</dbReference>
<gene>
    <name evidence="1" type="ORF">NGTWS1702_17060</name>
</gene>
<dbReference type="EMBL" id="BPRH01001791">
    <property type="protein sequence ID" value="GJF14738.1"/>
    <property type="molecule type" value="Genomic_DNA"/>
</dbReference>
<evidence type="ECO:0000313" key="2">
    <source>
        <dbReference type="Proteomes" id="UP001060504"/>
    </source>
</evidence>
<name>A0ABQ4VG70_9MYCO</name>
<organism evidence="1 2">
    <name type="scientific">Mycolicibacterium cyprinidarum</name>
    <dbReference type="NCBI Taxonomy" id="2860311"/>
    <lineage>
        <taxon>Bacteria</taxon>
        <taxon>Bacillati</taxon>
        <taxon>Actinomycetota</taxon>
        <taxon>Actinomycetes</taxon>
        <taxon>Mycobacteriales</taxon>
        <taxon>Mycobacteriaceae</taxon>
        <taxon>Mycolicibacterium</taxon>
    </lineage>
</organism>
<comment type="caution">
    <text evidence="1">The sequence shown here is derived from an EMBL/GenBank/DDBJ whole genome shotgun (WGS) entry which is preliminary data.</text>
</comment>
<dbReference type="Proteomes" id="UP001060504">
    <property type="component" value="Unassembled WGS sequence"/>
</dbReference>
<evidence type="ECO:0000313" key="1">
    <source>
        <dbReference type="EMBL" id="GJF14738.1"/>
    </source>
</evidence>
<keyword evidence="2" id="KW-1185">Reference proteome</keyword>
<dbReference type="PANTHER" id="PTHR38479:SF2">
    <property type="entry name" value="WINGED HELIX DNA-BINDING DOMAIN-CONTAINING PROTEIN"/>
    <property type="match status" value="1"/>
</dbReference>
<accession>A0ABQ4VG70</accession>
<evidence type="ECO:0008006" key="3">
    <source>
        <dbReference type="Google" id="ProtNLM"/>
    </source>
</evidence>
<protein>
    <recommendedName>
        <fullName evidence="3">Winged helix DNA-binding domain-containing protein</fullName>
    </recommendedName>
</protein>